<accession>A0A8J7QK89</accession>
<keyword evidence="2" id="KW-1185">Reference proteome</keyword>
<evidence type="ECO:0000313" key="1">
    <source>
        <dbReference type="EMBL" id="MBO1319733.1"/>
    </source>
</evidence>
<reference evidence="1" key="1">
    <citation type="submission" date="2021-03" db="EMBL/GenBank/DDBJ databases">
        <authorList>
            <person name="Wang G."/>
        </authorList>
    </citation>
    <scope>NUCLEOTIDE SEQUENCE</scope>
    <source>
        <strain evidence="1">KCTC 12899</strain>
    </source>
</reference>
<dbReference type="EMBL" id="JAFREP010000013">
    <property type="protein sequence ID" value="MBO1319733.1"/>
    <property type="molecule type" value="Genomic_DNA"/>
</dbReference>
<sequence length="140" mass="15818">MGFLPEPGKRVGRWCQGGRFFGNATCVFPRTKPSELSEEIAVKVRDTLAGLVCTKVNGRDETEKVVANEALQQNQIRVVVHLEQPRRESRIKPLLINPANLKLKLKQLIKAVDPHPDVVDRRTLKNTMPWNVTSINQISK</sequence>
<evidence type="ECO:0000313" key="2">
    <source>
        <dbReference type="Proteomes" id="UP000664417"/>
    </source>
</evidence>
<dbReference type="Proteomes" id="UP000664417">
    <property type="component" value="Unassembled WGS sequence"/>
</dbReference>
<protein>
    <submittedName>
        <fullName evidence="1">Uncharacterized protein</fullName>
    </submittedName>
</protein>
<gene>
    <name evidence="1" type="ORF">J3U88_14755</name>
</gene>
<dbReference type="AlphaFoldDB" id="A0A8J7QK89"/>
<comment type="caution">
    <text evidence="1">The sequence shown here is derived from an EMBL/GenBank/DDBJ whole genome shotgun (WGS) entry which is preliminary data.</text>
</comment>
<dbReference type="RefSeq" id="WP_207859638.1">
    <property type="nucleotide sequence ID" value="NZ_JAFREP010000013.1"/>
</dbReference>
<organism evidence="1 2">
    <name type="scientific">Acanthopleuribacter pedis</name>
    <dbReference type="NCBI Taxonomy" id="442870"/>
    <lineage>
        <taxon>Bacteria</taxon>
        <taxon>Pseudomonadati</taxon>
        <taxon>Acidobacteriota</taxon>
        <taxon>Holophagae</taxon>
        <taxon>Acanthopleuribacterales</taxon>
        <taxon>Acanthopleuribacteraceae</taxon>
        <taxon>Acanthopleuribacter</taxon>
    </lineage>
</organism>
<name>A0A8J7QK89_9BACT</name>
<proteinExistence type="predicted"/>